<dbReference type="AlphaFoldDB" id="A0A7X9TCA8"/>
<keyword evidence="5" id="KW-0229">DNA integration</keyword>
<evidence type="ECO:0000313" key="12">
    <source>
        <dbReference type="EMBL" id="NMF26783.1"/>
    </source>
</evidence>
<dbReference type="GO" id="GO:0015074">
    <property type="term" value="P:DNA integration"/>
    <property type="evidence" value="ECO:0007669"/>
    <property type="project" value="UniProtKB-KW"/>
</dbReference>
<evidence type="ECO:0000256" key="4">
    <source>
        <dbReference type="ARBA" id="ARBA00022829"/>
    </source>
</evidence>
<evidence type="ECO:0000313" key="13">
    <source>
        <dbReference type="Proteomes" id="UP000565613"/>
    </source>
</evidence>
<evidence type="ECO:0000256" key="1">
    <source>
        <dbReference type="ARBA" id="ARBA00004496"/>
    </source>
</evidence>
<keyword evidence="3" id="KW-0132">Cell division</keyword>
<evidence type="ECO:0000256" key="8">
    <source>
        <dbReference type="ARBA" id="ARBA00023306"/>
    </source>
</evidence>
<evidence type="ECO:0000259" key="10">
    <source>
        <dbReference type="PROSITE" id="PS51898"/>
    </source>
</evidence>
<dbReference type="Pfam" id="PF00589">
    <property type="entry name" value="Phage_integrase"/>
    <property type="match status" value="1"/>
</dbReference>
<dbReference type="PROSITE" id="PS51900">
    <property type="entry name" value="CB"/>
    <property type="match status" value="1"/>
</dbReference>
<protein>
    <submittedName>
        <fullName evidence="12">Tyrosine-type recombinase/integrase</fullName>
    </submittedName>
</protein>
<dbReference type="InterPro" id="IPR013762">
    <property type="entry name" value="Integrase-like_cat_sf"/>
</dbReference>
<dbReference type="GO" id="GO:0003677">
    <property type="term" value="F:DNA binding"/>
    <property type="evidence" value="ECO:0007669"/>
    <property type="project" value="UniProtKB-UniRule"/>
</dbReference>
<dbReference type="Proteomes" id="UP000565613">
    <property type="component" value="Unassembled WGS sequence"/>
</dbReference>
<reference evidence="12 13" key="1">
    <citation type="submission" date="2020-04" db="EMBL/GenBank/DDBJ databases">
        <authorList>
            <person name="Hitch T.C.A."/>
            <person name="Wylensek D."/>
            <person name="Clavel T."/>
        </authorList>
    </citation>
    <scope>NUCLEOTIDE SEQUENCE [LARGE SCALE GENOMIC DNA]</scope>
    <source>
        <strain evidence="12 13">105184</strain>
    </source>
</reference>
<dbReference type="InterPro" id="IPR010998">
    <property type="entry name" value="Integrase_recombinase_N"/>
</dbReference>
<feature type="domain" description="Core-binding (CB)" evidence="11">
    <location>
        <begin position="41"/>
        <end position="123"/>
    </location>
</feature>
<dbReference type="GO" id="GO:0051301">
    <property type="term" value="P:cell division"/>
    <property type="evidence" value="ECO:0007669"/>
    <property type="project" value="UniProtKB-KW"/>
</dbReference>
<dbReference type="PANTHER" id="PTHR30349">
    <property type="entry name" value="PHAGE INTEGRASE-RELATED"/>
    <property type="match status" value="1"/>
</dbReference>
<keyword evidence="4" id="KW-0159">Chromosome partition</keyword>
<dbReference type="SUPFAM" id="SSF56349">
    <property type="entry name" value="DNA breaking-rejoining enzymes"/>
    <property type="match status" value="1"/>
</dbReference>
<dbReference type="PANTHER" id="PTHR30349:SF77">
    <property type="entry name" value="TYROSINE RECOMBINASE XERC"/>
    <property type="match status" value="1"/>
</dbReference>
<dbReference type="GO" id="GO:0005737">
    <property type="term" value="C:cytoplasm"/>
    <property type="evidence" value="ECO:0007669"/>
    <property type="project" value="UniProtKB-SubCell"/>
</dbReference>
<evidence type="ECO:0000256" key="2">
    <source>
        <dbReference type="ARBA" id="ARBA00022490"/>
    </source>
</evidence>
<dbReference type="Gene3D" id="1.10.443.10">
    <property type="entry name" value="Intergrase catalytic core"/>
    <property type="match status" value="1"/>
</dbReference>
<comment type="caution">
    <text evidence="12">The sequence shown here is derived from an EMBL/GenBank/DDBJ whole genome shotgun (WGS) entry which is preliminary data.</text>
</comment>
<evidence type="ECO:0000259" key="11">
    <source>
        <dbReference type="PROSITE" id="PS51900"/>
    </source>
</evidence>
<dbReference type="Gene3D" id="1.10.150.130">
    <property type="match status" value="1"/>
</dbReference>
<dbReference type="EMBL" id="JABAGR010000021">
    <property type="protein sequence ID" value="NMF26783.1"/>
    <property type="molecule type" value="Genomic_DNA"/>
</dbReference>
<keyword evidence="8" id="KW-0131">Cell cycle</keyword>
<dbReference type="GO" id="GO:0007059">
    <property type="term" value="P:chromosome segregation"/>
    <property type="evidence" value="ECO:0007669"/>
    <property type="project" value="UniProtKB-KW"/>
</dbReference>
<comment type="subcellular location">
    <subcellularLocation>
        <location evidence="1">Cytoplasm</location>
    </subcellularLocation>
</comment>
<proteinExistence type="predicted"/>
<dbReference type="PROSITE" id="PS51898">
    <property type="entry name" value="TYR_RECOMBINASE"/>
    <property type="match status" value="1"/>
</dbReference>
<evidence type="ECO:0000256" key="9">
    <source>
        <dbReference type="PROSITE-ProRule" id="PRU01248"/>
    </source>
</evidence>
<accession>A0A7X9TCA8</accession>
<sequence length="321" mass="36220">MDVIINTVLAQMQPLLNSHQLKQLTISLQAAFSNAKHPSREDPADLLSLFIAAKQVEGCSPKTLAYYRTTLERMSAAIAKPYAQVTSDDLRSYLNDYGAKNGAGNVTIDNIRRIMSSFFSWLENEDYVIKSPVRRIHRVKCAQVTKEVLTDEQLESLRDGCTCVRDLAMVEMLASTGMRVGELVGLDLADVNLQERECIVTGKGNKQRPVYFDARTKLRLTEYLALRQDDSPALFVSLKGKPKRMTVGNVETRIRELGRVTNAGHVHPHKFRRTLATRAIDKGMPIEQVQKLLGHAKIDTTMRYAMVDQNNVKTSHRKYLE</sequence>
<name>A0A7X9TCA8_9ACTN</name>
<dbReference type="InterPro" id="IPR044068">
    <property type="entry name" value="CB"/>
</dbReference>
<evidence type="ECO:0000256" key="6">
    <source>
        <dbReference type="ARBA" id="ARBA00023125"/>
    </source>
</evidence>
<keyword evidence="2" id="KW-0963">Cytoplasm</keyword>
<organism evidence="12 13">
    <name type="scientific">Parafannyhessea umbonata</name>
    <dbReference type="NCBI Taxonomy" id="604330"/>
    <lineage>
        <taxon>Bacteria</taxon>
        <taxon>Bacillati</taxon>
        <taxon>Actinomycetota</taxon>
        <taxon>Coriobacteriia</taxon>
        <taxon>Coriobacteriales</taxon>
        <taxon>Atopobiaceae</taxon>
        <taxon>Parafannyhessea</taxon>
    </lineage>
</organism>
<dbReference type="InterPro" id="IPR002104">
    <property type="entry name" value="Integrase_catalytic"/>
</dbReference>
<dbReference type="GO" id="GO:0006310">
    <property type="term" value="P:DNA recombination"/>
    <property type="evidence" value="ECO:0007669"/>
    <property type="project" value="UniProtKB-KW"/>
</dbReference>
<keyword evidence="6 9" id="KW-0238">DNA-binding</keyword>
<dbReference type="NCBIfam" id="NF040815">
    <property type="entry name" value="recomb_XerA_Arch"/>
    <property type="match status" value="1"/>
</dbReference>
<dbReference type="Pfam" id="PF13495">
    <property type="entry name" value="Phage_int_SAM_4"/>
    <property type="match status" value="1"/>
</dbReference>
<feature type="domain" description="Tyr recombinase" evidence="10">
    <location>
        <begin position="144"/>
        <end position="317"/>
    </location>
</feature>
<evidence type="ECO:0000256" key="5">
    <source>
        <dbReference type="ARBA" id="ARBA00022908"/>
    </source>
</evidence>
<gene>
    <name evidence="12" type="ORF">HF885_10245</name>
</gene>
<dbReference type="InterPro" id="IPR011010">
    <property type="entry name" value="DNA_brk_join_enz"/>
</dbReference>
<evidence type="ECO:0000256" key="7">
    <source>
        <dbReference type="ARBA" id="ARBA00023172"/>
    </source>
</evidence>
<evidence type="ECO:0000256" key="3">
    <source>
        <dbReference type="ARBA" id="ARBA00022618"/>
    </source>
</evidence>
<dbReference type="InterPro" id="IPR004107">
    <property type="entry name" value="Integrase_SAM-like_N"/>
</dbReference>
<keyword evidence="7" id="KW-0233">DNA recombination</keyword>
<dbReference type="InterPro" id="IPR050090">
    <property type="entry name" value="Tyrosine_recombinase_XerCD"/>
</dbReference>